<sequence length="94" mass="10309">MQAGVKAAKALHEVHHPVLKLVRDAHFVLIGTRRDYRKRGVASALIGHALRAAADQATTAPVRTRTRLTGPACSSEPGSPPRIRYVRWALQPVR</sequence>
<dbReference type="AlphaFoldDB" id="A0A0N9HTS7"/>
<dbReference type="CDD" id="cd04301">
    <property type="entry name" value="NAT_SF"/>
    <property type="match status" value="1"/>
</dbReference>
<dbReference type="Gene3D" id="3.40.630.30">
    <property type="match status" value="1"/>
</dbReference>
<gene>
    <name evidence="2" type="ORF">AOZ06_30395</name>
</gene>
<reference evidence="2 3" key="1">
    <citation type="submission" date="2015-07" db="EMBL/GenBank/DDBJ databases">
        <title>Genome sequencing of Kibdelosporangium phytohabitans.</title>
        <authorList>
            <person name="Qin S."/>
            <person name="Xing K."/>
        </authorList>
    </citation>
    <scope>NUCLEOTIDE SEQUENCE [LARGE SCALE GENOMIC DNA]</scope>
    <source>
        <strain evidence="2 3">KLBMP1111</strain>
    </source>
</reference>
<keyword evidence="3" id="KW-1185">Reference proteome</keyword>
<dbReference type="SUPFAM" id="SSF55729">
    <property type="entry name" value="Acyl-CoA N-acyltransferases (Nat)"/>
    <property type="match status" value="1"/>
</dbReference>
<feature type="region of interest" description="Disordered" evidence="1">
    <location>
        <begin position="56"/>
        <end position="80"/>
    </location>
</feature>
<evidence type="ECO:0000313" key="2">
    <source>
        <dbReference type="EMBL" id="ALG10634.1"/>
    </source>
</evidence>
<proteinExistence type="predicted"/>
<accession>A0A0N9HTS7</accession>
<organism evidence="2 3">
    <name type="scientific">Kibdelosporangium phytohabitans</name>
    <dbReference type="NCBI Taxonomy" id="860235"/>
    <lineage>
        <taxon>Bacteria</taxon>
        <taxon>Bacillati</taxon>
        <taxon>Actinomycetota</taxon>
        <taxon>Actinomycetes</taxon>
        <taxon>Pseudonocardiales</taxon>
        <taxon>Pseudonocardiaceae</taxon>
        <taxon>Kibdelosporangium</taxon>
    </lineage>
</organism>
<evidence type="ECO:0000256" key="1">
    <source>
        <dbReference type="SAM" id="MobiDB-lite"/>
    </source>
</evidence>
<dbReference type="RefSeq" id="WP_054292537.1">
    <property type="nucleotide sequence ID" value="NZ_CP012752.1"/>
</dbReference>
<dbReference type="Proteomes" id="UP000063699">
    <property type="component" value="Chromosome"/>
</dbReference>
<dbReference type="InterPro" id="IPR016181">
    <property type="entry name" value="Acyl_CoA_acyltransferase"/>
</dbReference>
<evidence type="ECO:0000313" key="3">
    <source>
        <dbReference type="Proteomes" id="UP000063699"/>
    </source>
</evidence>
<name>A0A0N9HTS7_9PSEU</name>
<dbReference type="KEGG" id="kphy:AOZ06_30395"/>
<protein>
    <submittedName>
        <fullName evidence="2">Uncharacterized protein</fullName>
    </submittedName>
</protein>
<dbReference type="EMBL" id="CP012752">
    <property type="protein sequence ID" value="ALG10634.1"/>
    <property type="molecule type" value="Genomic_DNA"/>
</dbReference>